<evidence type="ECO:0000313" key="2">
    <source>
        <dbReference type="EMBL" id="RUS92246.1"/>
    </source>
</evidence>
<evidence type="ECO:0008006" key="4">
    <source>
        <dbReference type="Google" id="ProtNLM"/>
    </source>
</evidence>
<feature type="region of interest" description="Disordered" evidence="1">
    <location>
        <begin position="150"/>
        <end position="182"/>
    </location>
</feature>
<name>A0A433UE76_ANAVA</name>
<dbReference type="SUPFAM" id="SSF46689">
    <property type="entry name" value="Homeodomain-like"/>
    <property type="match status" value="1"/>
</dbReference>
<reference evidence="2 3" key="1">
    <citation type="journal article" date="2019" name="Genome Biol. Evol.">
        <title>Day and night: Metabolic profiles and evolutionary relationships of six axenic non-marine cyanobacteria.</title>
        <authorList>
            <person name="Will S.E."/>
            <person name="Henke P."/>
            <person name="Boedeker C."/>
            <person name="Huang S."/>
            <person name="Brinkmann H."/>
            <person name="Rohde M."/>
            <person name="Jarek M."/>
            <person name="Friedl T."/>
            <person name="Seufert S."/>
            <person name="Schumacher M."/>
            <person name="Overmann J."/>
            <person name="Neumann-Schaal M."/>
            <person name="Petersen J."/>
        </authorList>
    </citation>
    <scope>NUCLEOTIDE SEQUENCE [LARGE SCALE GENOMIC DNA]</scope>
    <source>
        <strain evidence="2 3">SAG 1403-4b</strain>
    </source>
</reference>
<dbReference type="EMBL" id="RSCM01000045">
    <property type="protein sequence ID" value="RUS92246.1"/>
    <property type="molecule type" value="Genomic_DNA"/>
</dbReference>
<dbReference type="Proteomes" id="UP000276103">
    <property type="component" value="Unassembled WGS sequence"/>
</dbReference>
<proteinExistence type="predicted"/>
<protein>
    <recommendedName>
        <fullName evidence="4">Transposase</fullName>
    </recommendedName>
</protein>
<dbReference type="Pfam" id="PF13384">
    <property type="entry name" value="HTH_23"/>
    <property type="match status" value="1"/>
</dbReference>
<organism evidence="2 3">
    <name type="scientific">Trichormus variabilis SAG 1403-4b</name>
    <dbReference type="NCBI Taxonomy" id="447716"/>
    <lineage>
        <taxon>Bacteria</taxon>
        <taxon>Bacillati</taxon>
        <taxon>Cyanobacteriota</taxon>
        <taxon>Cyanophyceae</taxon>
        <taxon>Nostocales</taxon>
        <taxon>Nostocaceae</taxon>
        <taxon>Trichormus</taxon>
    </lineage>
</organism>
<dbReference type="InterPro" id="IPR009057">
    <property type="entry name" value="Homeodomain-like_sf"/>
</dbReference>
<keyword evidence="3" id="KW-1185">Reference proteome</keyword>
<sequence length="195" mass="22751">MVVIKYKIERLYNDLSMPAPLRIILSQEEDLTLNELRHAGCVPKRTRDRAQMLRLNAQGWKVAVIAQIFECHQHTVRATLRRWQERGLAGLWEEKGRGAKPKWKGADLDYLVECVENDNRTYNSQQLAKKLKQERSVDLSSDRLRRLLKKKLPLETNQKKPEKKTRPYQKGNKASRFGDVGISRSCRGDRVEISR</sequence>
<comment type="caution">
    <text evidence="2">The sequence shown here is derived from an EMBL/GenBank/DDBJ whole genome shotgun (WGS) entry which is preliminary data.</text>
</comment>
<evidence type="ECO:0000313" key="3">
    <source>
        <dbReference type="Proteomes" id="UP000276103"/>
    </source>
</evidence>
<gene>
    <name evidence="2" type="ORF">DSM107003_51700</name>
</gene>
<accession>A0A433UE76</accession>
<dbReference type="AlphaFoldDB" id="A0A433UE76"/>
<evidence type="ECO:0000256" key="1">
    <source>
        <dbReference type="SAM" id="MobiDB-lite"/>
    </source>
</evidence>